<dbReference type="CDD" id="cd06782">
    <property type="entry name" value="cpPDZ_CPP-like"/>
    <property type="match status" value="1"/>
</dbReference>
<dbReference type="InterPro" id="IPR029045">
    <property type="entry name" value="ClpP/crotonase-like_dom_sf"/>
</dbReference>
<dbReference type="InterPro" id="IPR040573">
    <property type="entry name" value="TSP_N"/>
</dbReference>
<dbReference type="InterPro" id="IPR036034">
    <property type="entry name" value="PDZ_sf"/>
</dbReference>
<evidence type="ECO:0000256" key="7">
    <source>
        <dbReference type="SAM" id="SignalP"/>
    </source>
</evidence>
<accession>A0AB33BAI1</accession>
<keyword evidence="3 5" id="KW-0378">Hydrolase</keyword>
<dbReference type="GO" id="GO:0007165">
    <property type="term" value="P:signal transduction"/>
    <property type="evidence" value="ECO:0007669"/>
    <property type="project" value="TreeGrafter"/>
</dbReference>
<dbReference type="InterPro" id="IPR020992">
    <property type="entry name" value="Tail_Prtase_C"/>
</dbReference>
<dbReference type="GO" id="GO:0004175">
    <property type="term" value="F:endopeptidase activity"/>
    <property type="evidence" value="ECO:0007669"/>
    <property type="project" value="TreeGrafter"/>
</dbReference>
<evidence type="ECO:0000256" key="4">
    <source>
        <dbReference type="ARBA" id="ARBA00022825"/>
    </source>
</evidence>
<feature type="signal peptide" evidence="7">
    <location>
        <begin position="1"/>
        <end position="28"/>
    </location>
</feature>
<evidence type="ECO:0000259" key="8">
    <source>
        <dbReference type="PROSITE" id="PS50106"/>
    </source>
</evidence>
<dbReference type="InterPro" id="IPR001478">
    <property type="entry name" value="PDZ"/>
</dbReference>
<evidence type="ECO:0000256" key="3">
    <source>
        <dbReference type="ARBA" id="ARBA00022801"/>
    </source>
</evidence>
<dbReference type="EMBL" id="CP015145">
    <property type="protein sequence ID" value="AMX18124.1"/>
    <property type="molecule type" value="Genomic_DNA"/>
</dbReference>
<sequence length="727" mass="80858">MKLQTIACAVAIATGGLFFSHTMNEARAATNTAAVSQSIQPTQEQALVARQLATLVDRQHYLNMRLDATTSNRILDMYLDSLDPDHSLFLDSEVQNYKKLYGSNFGASLKAGNLTGPFAIHQQYRERLKQFYEFMLAELKQQQNLKQPNSYIEVDREKAPYFKTTAEQQNHWRKMLVSQLINLTISREEEQAKQKALKENPSLADGQDLTGPEDLTPAQTLTKRYTRQLERISRVKSDDVLDKTLNAMLATYDPHSNYYPPIDAIELNRQTTLQLEGIGVSIRPERGNEDYTKIETIVEGGPASKSGQVKSGDRIIGVAQEGEKMVDVIGWTSSEIVGLIRGKRGTKVTLKLLGAGASMSQARNVTLVRDVIQEEDAGVRSRTVEVTRDGKKHVLGVIEIPSFYFDYRSRRAGQQYRSVSEDTANAFEALKAKKVEGIIIDLRNDPGGSLEEVARMLGQVIKSGPVVQIRDGNGNVSVFEDNDGGQQIYTGPLAVLVNLASASASEIYSAAIQDYERGIIIGSTTTGKGTAQVQLDTLAYGQATLTQRKFYRITGGSTQNKGVVPDIKLVDIYNEEFGERKSKNALKWDTIPTAPFKREGSVQPYVTKLSQFSEQRVGNDAQFKYLNKRTAIAKVTSEQKQVVLDIDKRRAELLGLEKQTLDAENERRAATGQKPFANWESYQASLDALAESRAKMKASQRPALPEEETFVTEAANVLMDYAKLQNR</sequence>
<dbReference type="CDD" id="cd07560">
    <property type="entry name" value="Peptidase_S41_CPP"/>
    <property type="match status" value="1"/>
</dbReference>
<evidence type="ECO:0000256" key="2">
    <source>
        <dbReference type="ARBA" id="ARBA00022670"/>
    </source>
</evidence>
<dbReference type="PANTHER" id="PTHR32060">
    <property type="entry name" value="TAIL-SPECIFIC PROTEASE"/>
    <property type="match status" value="1"/>
</dbReference>
<protein>
    <submittedName>
        <fullName evidence="9">Tail-specific protease</fullName>
    </submittedName>
</protein>
<keyword evidence="2 5" id="KW-0645">Protease</keyword>
<dbReference type="Pfam" id="PF00595">
    <property type="entry name" value="PDZ"/>
    <property type="match status" value="1"/>
</dbReference>
<dbReference type="SMART" id="SM00245">
    <property type="entry name" value="TSPc"/>
    <property type="match status" value="1"/>
</dbReference>
<dbReference type="InterPro" id="IPR004447">
    <property type="entry name" value="Peptidase_S41A"/>
</dbReference>
<evidence type="ECO:0000256" key="6">
    <source>
        <dbReference type="SAM" id="MobiDB-lite"/>
    </source>
</evidence>
<dbReference type="GO" id="GO:0008236">
    <property type="term" value="F:serine-type peptidase activity"/>
    <property type="evidence" value="ECO:0007669"/>
    <property type="project" value="UniProtKB-KW"/>
</dbReference>
<dbReference type="SMART" id="SM00228">
    <property type="entry name" value="PDZ"/>
    <property type="match status" value="1"/>
</dbReference>
<feature type="region of interest" description="Disordered" evidence="6">
    <location>
        <begin position="192"/>
        <end position="217"/>
    </location>
</feature>
<dbReference type="InterPro" id="IPR005151">
    <property type="entry name" value="Tail-specific_protease"/>
</dbReference>
<organism evidence="9 10">
    <name type="scientific">Acinetobacter pittii</name>
    <name type="common">Acinetobacter genomosp. 3</name>
    <dbReference type="NCBI Taxonomy" id="48296"/>
    <lineage>
        <taxon>Bacteria</taxon>
        <taxon>Pseudomonadati</taxon>
        <taxon>Pseudomonadota</taxon>
        <taxon>Gammaproteobacteria</taxon>
        <taxon>Moraxellales</taxon>
        <taxon>Moraxellaceae</taxon>
        <taxon>Acinetobacter</taxon>
        <taxon>Acinetobacter calcoaceticus/baumannii complex</taxon>
    </lineage>
</organism>
<dbReference type="SUPFAM" id="SSF50156">
    <property type="entry name" value="PDZ domain-like"/>
    <property type="match status" value="1"/>
</dbReference>
<dbReference type="PANTHER" id="PTHR32060:SF22">
    <property type="entry name" value="CARBOXYL-TERMINAL-PROCESSING PEPTIDASE 3, CHLOROPLASTIC"/>
    <property type="match status" value="1"/>
</dbReference>
<dbReference type="Proteomes" id="UP000076152">
    <property type="component" value="Chromosome"/>
</dbReference>
<feature type="domain" description="PDZ" evidence="8">
    <location>
        <begin position="264"/>
        <end position="341"/>
    </location>
</feature>
<reference evidence="9 10" key="1">
    <citation type="submission" date="2016-04" db="EMBL/GenBank/DDBJ databases">
        <title>Complete genome sequencing of OXA-72 bearing Acinetobacter pittii strain IEC338SC.</title>
        <authorList>
            <person name="Brasiliense D.M."/>
            <person name="Lima K.V."/>
            <person name="Souza C.O."/>
            <person name="Dutra L.G."/>
            <person name="Mamizuka E.M."/>
            <person name="Perez-Chaparro P.J."/>
            <person name="McCulloch J.A."/>
        </authorList>
    </citation>
    <scope>NUCLEOTIDE SEQUENCE [LARGE SCALE GENOMIC DNA]</scope>
    <source>
        <strain evidence="9 10">IEC338SC</strain>
    </source>
</reference>
<keyword evidence="7" id="KW-0732">Signal</keyword>
<dbReference type="Gene3D" id="2.30.42.10">
    <property type="match status" value="1"/>
</dbReference>
<proteinExistence type="inferred from homology"/>
<dbReference type="AlphaFoldDB" id="A0AB33BAI1"/>
<dbReference type="PROSITE" id="PS50106">
    <property type="entry name" value="PDZ"/>
    <property type="match status" value="1"/>
</dbReference>
<evidence type="ECO:0000256" key="5">
    <source>
        <dbReference type="RuleBase" id="RU004404"/>
    </source>
</evidence>
<dbReference type="NCBIfam" id="TIGR00225">
    <property type="entry name" value="prc"/>
    <property type="match status" value="1"/>
</dbReference>
<evidence type="ECO:0000313" key="10">
    <source>
        <dbReference type="Proteomes" id="UP000076152"/>
    </source>
</evidence>
<evidence type="ECO:0000256" key="1">
    <source>
        <dbReference type="ARBA" id="ARBA00009179"/>
    </source>
</evidence>
<dbReference type="Gene3D" id="3.90.226.10">
    <property type="entry name" value="2-enoyl-CoA Hydratase, Chain A, domain 1"/>
    <property type="match status" value="1"/>
</dbReference>
<dbReference type="SUPFAM" id="SSF52096">
    <property type="entry name" value="ClpP/crotonase"/>
    <property type="match status" value="1"/>
</dbReference>
<dbReference type="Pfam" id="PF03572">
    <property type="entry name" value="Peptidase_S41"/>
    <property type="match status" value="1"/>
</dbReference>
<dbReference type="GO" id="GO:0030288">
    <property type="term" value="C:outer membrane-bounded periplasmic space"/>
    <property type="evidence" value="ECO:0007669"/>
    <property type="project" value="TreeGrafter"/>
</dbReference>
<dbReference type="RefSeq" id="WP_002114787.1">
    <property type="nucleotide sequence ID" value="NZ_AMST01000017.1"/>
</dbReference>
<gene>
    <name evidence="9" type="primary">prc</name>
    <name evidence="9" type="ORF">IEC338SC_0966</name>
</gene>
<name>A0AB33BAI1_ACIPI</name>
<feature type="chain" id="PRO_5044230084" evidence="7">
    <location>
        <begin position="29"/>
        <end position="727"/>
    </location>
</feature>
<dbReference type="Pfam" id="PF17804">
    <property type="entry name" value="TSP_NTD"/>
    <property type="match status" value="1"/>
</dbReference>
<keyword evidence="4 5" id="KW-0720">Serine protease</keyword>
<dbReference type="GO" id="GO:0006508">
    <property type="term" value="P:proteolysis"/>
    <property type="evidence" value="ECO:0007669"/>
    <property type="project" value="UniProtKB-KW"/>
</dbReference>
<comment type="similarity">
    <text evidence="1 5">Belongs to the peptidase S41A family.</text>
</comment>
<evidence type="ECO:0000313" key="9">
    <source>
        <dbReference type="EMBL" id="AMX18124.1"/>
    </source>
</evidence>
<dbReference type="Pfam" id="PF11818">
    <property type="entry name" value="DUF3340"/>
    <property type="match status" value="1"/>
</dbReference>